<feature type="domain" description="Amidohydrolase-related" evidence="6">
    <location>
        <begin position="72"/>
        <end position="139"/>
    </location>
</feature>
<name>R8BS36_PHAM7</name>
<dbReference type="Pfam" id="PF01979">
    <property type="entry name" value="Amidohydro_1"/>
    <property type="match status" value="2"/>
</dbReference>
<dbReference type="GO" id="GO:0000034">
    <property type="term" value="F:adenine deaminase activity"/>
    <property type="evidence" value="ECO:0007669"/>
    <property type="project" value="UniProtKB-EC"/>
</dbReference>
<dbReference type="SUPFAM" id="SSF51556">
    <property type="entry name" value="Metallo-dependent hydrolases"/>
    <property type="match status" value="1"/>
</dbReference>
<organism evidence="8 9">
    <name type="scientific">Phaeoacremonium minimum (strain UCR-PA7)</name>
    <name type="common">Esca disease fungus</name>
    <name type="synonym">Togninia minima</name>
    <dbReference type="NCBI Taxonomy" id="1286976"/>
    <lineage>
        <taxon>Eukaryota</taxon>
        <taxon>Fungi</taxon>
        <taxon>Dikarya</taxon>
        <taxon>Ascomycota</taxon>
        <taxon>Pezizomycotina</taxon>
        <taxon>Sordariomycetes</taxon>
        <taxon>Sordariomycetidae</taxon>
        <taxon>Togniniales</taxon>
        <taxon>Togniniaceae</taxon>
        <taxon>Phaeoacremonium</taxon>
    </lineage>
</organism>
<dbReference type="HOGENOM" id="CLU_027935_0_0_1"/>
<keyword evidence="4" id="KW-0464">Manganese</keyword>
<dbReference type="EC" id="3.5.4.2" evidence="2"/>
<evidence type="ECO:0000256" key="4">
    <source>
        <dbReference type="ARBA" id="ARBA00023211"/>
    </source>
</evidence>
<evidence type="ECO:0000313" key="9">
    <source>
        <dbReference type="Proteomes" id="UP000014074"/>
    </source>
</evidence>
<evidence type="ECO:0000259" key="7">
    <source>
        <dbReference type="Pfam" id="PF13382"/>
    </source>
</evidence>
<dbReference type="InterPro" id="IPR006680">
    <property type="entry name" value="Amidohydro-rel"/>
</dbReference>
<evidence type="ECO:0000259" key="6">
    <source>
        <dbReference type="Pfam" id="PF01979"/>
    </source>
</evidence>
<dbReference type="EMBL" id="KB932931">
    <property type="protein sequence ID" value="EOO02139.1"/>
    <property type="molecule type" value="Genomic_DNA"/>
</dbReference>
<feature type="domain" description="Adenine deaminase C-terminal" evidence="7">
    <location>
        <begin position="425"/>
        <end position="586"/>
    </location>
</feature>
<gene>
    <name evidence="8" type="ORF">UCRPA7_2350</name>
</gene>
<dbReference type="InterPro" id="IPR011059">
    <property type="entry name" value="Metal-dep_hydrolase_composite"/>
</dbReference>
<dbReference type="Proteomes" id="UP000014074">
    <property type="component" value="Unassembled WGS sequence"/>
</dbReference>
<dbReference type="Pfam" id="PF13382">
    <property type="entry name" value="Adenine_deam_C"/>
    <property type="match status" value="1"/>
</dbReference>
<evidence type="ECO:0000256" key="2">
    <source>
        <dbReference type="ARBA" id="ARBA00012782"/>
    </source>
</evidence>
<dbReference type="SUPFAM" id="SSF51338">
    <property type="entry name" value="Composite domain of metallo-dependent hydrolases"/>
    <property type="match status" value="1"/>
</dbReference>
<dbReference type="AlphaFoldDB" id="R8BS36"/>
<dbReference type="InterPro" id="IPR006679">
    <property type="entry name" value="Adenine_deam"/>
</dbReference>
<evidence type="ECO:0000256" key="1">
    <source>
        <dbReference type="ARBA" id="ARBA00006773"/>
    </source>
</evidence>
<dbReference type="PANTHER" id="PTHR11113:SF2">
    <property type="entry name" value="ADENINE DEAMINASE"/>
    <property type="match status" value="1"/>
</dbReference>
<dbReference type="HAMAP" id="MF_01518">
    <property type="entry name" value="Adenine_deamin"/>
    <property type="match status" value="1"/>
</dbReference>
<keyword evidence="9" id="KW-1185">Reference proteome</keyword>
<comment type="catalytic activity">
    <reaction evidence="5">
        <text>adenine + H2O + H(+) = hypoxanthine + NH4(+)</text>
        <dbReference type="Rhea" id="RHEA:23688"/>
        <dbReference type="ChEBI" id="CHEBI:15377"/>
        <dbReference type="ChEBI" id="CHEBI:15378"/>
        <dbReference type="ChEBI" id="CHEBI:16708"/>
        <dbReference type="ChEBI" id="CHEBI:17368"/>
        <dbReference type="ChEBI" id="CHEBI:28938"/>
        <dbReference type="EC" id="3.5.4.2"/>
    </reaction>
</comment>
<dbReference type="InterPro" id="IPR026912">
    <property type="entry name" value="Adenine_deam_C"/>
</dbReference>
<evidence type="ECO:0000313" key="8">
    <source>
        <dbReference type="EMBL" id="EOO02139.1"/>
    </source>
</evidence>
<keyword evidence="3" id="KW-0378">Hydrolase</keyword>
<dbReference type="RefSeq" id="XP_007913105.1">
    <property type="nucleotide sequence ID" value="XM_007914914.1"/>
</dbReference>
<feature type="domain" description="Amidohydrolase-related" evidence="6">
    <location>
        <begin position="281"/>
        <end position="364"/>
    </location>
</feature>
<dbReference type="Gene3D" id="3.20.20.140">
    <property type="entry name" value="Metal-dependent hydrolases"/>
    <property type="match status" value="1"/>
</dbReference>
<dbReference type="eggNOG" id="ENOG502SG5P">
    <property type="taxonomic scope" value="Eukaryota"/>
</dbReference>
<sequence>MDLTTRKELVEVARGDRQPERVLLGGKIVNTLSREVHVGDILLYKGRIAAVLEPTKQEWGSEVDVVDVSGLFVSPGFIDPHVHVESSMITVTEYARAVIPRGTTTIAADPHEIGNVLGQAGMRLMVDEASTTDLRMLLRVPGRIPAMPEELETSNAKLTLADTRGMFNWPNAVCLAGDINPTLIITADEDQLAKVAMVQGLGLTVSGQAPGLLGRSLHAYAAGGPEDSHVAQNVDEIIADTRAGIRTVLALRPGRGLDKSHFAQLAARIREDRLETRYLQFCTDDIHAHFLHDEGSLDHRIRTAIEAGFDTLVAYQMATLNVAEGLRIDRDFGSISPGRHADLIILRDLEKVIVDRVFVRGNLVATGNGMIKGKELPPGFKYPDFAKKTMKLKRSIECADLQIKINDTAQSSILVRAITMTYPKQEKQVQLSIESGVILPDPEQDILAFSVAERHKSSGRIGRGFINGFGLKRGALATSISHDAHNLLVLGANFDDMALAANRLAEIGGGYAVALNGEIIFDLPLPIAGLMSEQPLEEVANAMGRLESLLSDKLECADSRGILISLNFTCLPNIPFFGFTDHSLIDSCLLAPVDVVVGSK</sequence>
<dbReference type="InterPro" id="IPR032466">
    <property type="entry name" value="Metal_Hydrolase"/>
</dbReference>
<comment type="similarity">
    <text evidence="1">Belongs to the metallo-dependent hydrolases superfamily. Adenine deaminase family.</text>
</comment>
<dbReference type="GeneID" id="19322590"/>
<protein>
    <recommendedName>
        <fullName evidence="2">adenine deaminase</fullName>
        <ecNumber evidence="2">3.5.4.2</ecNumber>
    </recommendedName>
</protein>
<evidence type="ECO:0000256" key="5">
    <source>
        <dbReference type="ARBA" id="ARBA00047720"/>
    </source>
</evidence>
<evidence type="ECO:0000256" key="3">
    <source>
        <dbReference type="ARBA" id="ARBA00022801"/>
    </source>
</evidence>
<dbReference type="Gene3D" id="2.30.40.10">
    <property type="entry name" value="Urease, subunit C, domain 1"/>
    <property type="match status" value="1"/>
</dbReference>
<dbReference type="PANTHER" id="PTHR11113">
    <property type="entry name" value="N-ACETYLGLUCOSAMINE-6-PHOSPHATE DEACETYLASE"/>
    <property type="match status" value="1"/>
</dbReference>
<reference evidence="9" key="1">
    <citation type="journal article" date="2013" name="Genome Announc.">
        <title>Draft genome sequence of the ascomycete Phaeoacremonium aleophilum strain UCR-PA7, a causal agent of the esca disease complex in grapevines.</title>
        <authorList>
            <person name="Blanco-Ulate B."/>
            <person name="Rolshausen P."/>
            <person name="Cantu D."/>
        </authorList>
    </citation>
    <scope>NUCLEOTIDE SEQUENCE [LARGE SCALE GENOMIC DNA]</scope>
    <source>
        <strain evidence="9">UCR-PA7</strain>
    </source>
</reference>
<dbReference type="GO" id="GO:0006146">
    <property type="term" value="P:adenine catabolic process"/>
    <property type="evidence" value="ECO:0007669"/>
    <property type="project" value="InterPro"/>
</dbReference>
<accession>R8BS36</accession>
<proteinExistence type="inferred from homology"/>
<dbReference type="KEGG" id="tmn:UCRPA7_2350"/>
<dbReference type="OrthoDB" id="194468at2759"/>